<dbReference type="Proteomes" id="UP000308891">
    <property type="component" value="Unassembled WGS sequence"/>
</dbReference>
<dbReference type="EMBL" id="STGJ01000028">
    <property type="protein sequence ID" value="TIC78483.1"/>
    <property type="molecule type" value="Genomic_DNA"/>
</dbReference>
<gene>
    <name evidence="1" type="ORF">E5K04_16020</name>
</gene>
<dbReference type="AlphaFoldDB" id="A0A4V4N6Y1"/>
<accession>A0A4V4N6Y1</accession>
<dbReference type="RefSeq" id="WP_136555853.1">
    <property type="nucleotide sequence ID" value="NZ_STGJ01000028.1"/>
</dbReference>
<protein>
    <submittedName>
        <fullName evidence="1">Uncharacterized protein</fullName>
    </submittedName>
</protein>
<reference evidence="1 2" key="1">
    <citation type="submission" date="2019-04" db="EMBL/GenBank/DDBJ databases">
        <title>Crenobacter sp. nov.</title>
        <authorList>
            <person name="Shi S."/>
        </authorList>
    </citation>
    <scope>NUCLEOTIDE SEQUENCE [LARGE SCALE GENOMIC DNA]</scope>
    <source>
        <strain evidence="1 2">GY 70310</strain>
    </source>
</reference>
<evidence type="ECO:0000313" key="1">
    <source>
        <dbReference type="EMBL" id="TIC78483.1"/>
    </source>
</evidence>
<evidence type="ECO:0000313" key="2">
    <source>
        <dbReference type="Proteomes" id="UP000308891"/>
    </source>
</evidence>
<keyword evidence="2" id="KW-1185">Reference proteome</keyword>
<comment type="caution">
    <text evidence="1">The sequence shown here is derived from an EMBL/GenBank/DDBJ whole genome shotgun (WGS) entry which is preliminary data.</text>
</comment>
<sequence>MTQSTNDEIDPRVSRMRAAHQTLRDAGQNSLERGQENLLTALTWIYRWGWTTSDMLNRVLGRTSGGYALRQEKRGLLRGTATASGVPKKFYTLTEGGLIEASRHSDERIPYDLDPYRVNQNLIRHDLIAQNIVLKILNNGQTADYITERQQRIKYQNGEHKIFDAIVIDDDGRRNGIEVELTKKFDRQRDQFVRSICDDLMSGHVSRVLIVSDSNAILRDYKLSFEPGAELPIWEKNNRAHYAVARREKIPAEIDGKIHFIPLGQ</sequence>
<proteinExistence type="predicted"/>
<organism evidence="1 2">
    <name type="scientific">Crenobacter intestini</name>
    <dbReference type="NCBI Taxonomy" id="2563443"/>
    <lineage>
        <taxon>Bacteria</taxon>
        <taxon>Pseudomonadati</taxon>
        <taxon>Pseudomonadota</taxon>
        <taxon>Betaproteobacteria</taxon>
        <taxon>Neisseriales</taxon>
        <taxon>Neisseriaceae</taxon>
        <taxon>Crenobacter</taxon>
    </lineage>
</organism>
<dbReference type="OrthoDB" id="8881771at2"/>
<name>A0A4V4N6Y1_9NEIS</name>